<dbReference type="InterPro" id="IPR057059">
    <property type="entry name" value="LTI65/LTI78_PGEED"/>
</dbReference>
<evidence type="ECO:0000313" key="5">
    <source>
        <dbReference type="EMBL" id="KAF7148433.1"/>
    </source>
</evidence>
<feature type="domain" description="LTI65/LTI78 PGEED repeat" evidence="2">
    <location>
        <begin position="539"/>
        <end position="569"/>
    </location>
</feature>
<feature type="compositionally biased region" description="Basic and acidic residues" evidence="1">
    <location>
        <begin position="1"/>
        <end position="11"/>
    </location>
</feature>
<feature type="compositionally biased region" description="Polar residues" evidence="1">
    <location>
        <begin position="634"/>
        <end position="653"/>
    </location>
</feature>
<keyword evidence="6" id="KW-1185">Reference proteome</keyword>
<feature type="compositionally biased region" description="Polar residues" evidence="1">
    <location>
        <begin position="105"/>
        <end position="123"/>
    </location>
</feature>
<dbReference type="GO" id="GO:0006950">
    <property type="term" value="P:response to stress"/>
    <property type="evidence" value="ECO:0007669"/>
    <property type="project" value="TreeGrafter"/>
</dbReference>
<dbReference type="PANTHER" id="PTHR33836:SF1">
    <property type="entry name" value="LOW-TEMPERATURE-INDUCED 65 KDA PROTEIN-RELATED"/>
    <property type="match status" value="1"/>
</dbReference>
<feature type="compositionally biased region" description="Basic and acidic residues" evidence="1">
    <location>
        <begin position="25"/>
        <end position="38"/>
    </location>
</feature>
<proteinExistence type="predicted"/>
<evidence type="ECO:0000259" key="2">
    <source>
        <dbReference type="Pfam" id="PF23399"/>
    </source>
</evidence>
<feature type="compositionally biased region" description="Basic and acidic residues" evidence="1">
    <location>
        <begin position="81"/>
        <end position="101"/>
    </location>
</feature>
<evidence type="ECO:0000259" key="3">
    <source>
        <dbReference type="Pfam" id="PF23402"/>
    </source>
</evidence>
<feature type="compositionally biased region" description="Basic and acidic residues" evidence="1">
    <location>
        <begin position="548"/>
        <end position="561"/>
    </location>
</feature>
<sequence>MEGAEDNHQEKTSVFQKAKAKARKMKDTIKMKTGHGQDLDNTNQNDQGHDEEEDEQMVEDSDVHDTVPKYDSPAVTSTVSGEKKPDDKLGKPATVAEDKYGSKYTDAQTRPSSQWPDENTGNRGVNPARPTGMGAAGVQVPENKDSLFSSSGTLGTPASESAGNFVHGEGGHMGDPRISSETPAAMEEDPYTPDYQSKVADPTGAGGEDAGVNSILKSFNKLNVDDGKPESKPISERAPVTYAESQDHFSQEPILPTSTINPDDPGSISKSFDGDKPEDAPLDNVTKLPSNRSSYTQKIPYADKAIAAKNVVASKLGYGSTEDPTAAPKATQGGEEIGKPGTTTEYGQKIVAPESFNKVNADYAEPESKPISERAPETYTESQDHFSSEPIPPTSTINPDDPGSISKSFDGDKPEDAPLDNVTNLPPNQSSYTEKISYATSAITGTAIAAKNAVASKMGYGSTEDPTASPKATQGGEEIGKPGTTTMYEKVSNAGGSVVTPLYAKVSSVGGSVVSKVRGTDTKQDQGVEGQDQGVGGQDQRVPVKGYLAEKLRPSDDDKALSEVISDALHNRKQEVDGEEGENQKPAVGTVTESEEVRERLGSDEGNRGITETESKAAPNVSPTGKGMVESVKGTVTSWFSKGGDQKQTSEASPGTIPEEERLSSSTGEEAVGHGQSGVGEGRLQESGK</sequence>
<feature type="region of interest" description="Disordered" evidence="1">
    <location>
        <begin position="516"/>
        <end position="689"/>
    </location>
</feature>
<dbReference type="Pfam" id="PF23402">
    <property type="entry name" value="LTI65_LTI78_NYQTKV"/>
    <property type="match status" value="1"/>
</dbReference>
<dbReference type="Pfam" id="PF07918">
    <property type="entry name" value="CAP160"/>
    <property type="match status" value="2"/>
</dbReference>
<reference evidence="5" key="1">
    <citation type="submission" date="2019-11" db="EMBL/GenBank/DDBJ databases">
        <authorList>
            <person name="Liu Y."/>
            <person name="Hou J."/>
            <person name="Li T.-Q."/>
            <person name="Guan C.-H."/>
            <person name="Wu X."/>
            <person name="Wu H.-Z."/>
            <person name="Ling F."/>
            <person name="Zhang R."/>
            <person name="Shi X.-G."/>
            <person name="Ren J.-P."/>
            <person name="Chen E.-F."/>
            <person name="Sun J.-M."/>
        </authorList>
    </citation>
    <scope>NUCLEOTIDE SEQUENCE</scope>
    <source>
        <strain evidence="5">Adult_tree_wgs_1</strain>
        <tissue evidence="5">Leaves</tissue>
    </source>
</reference>
<accession>A0A834H6E1</accession>
<feature type="compositionally biased region" description="Polar residues" evidence="1">
    <location>
        <begin position="421"/>
        <end position="431"/>
    </location>
</feature>
<evidence type="ECO:0000256" key="1">
    <source>
        <dbReference type="SAM" id="MobiDB-lite"/>
    </source>
</evidence>
<feature type="compositionally biased region" description="Acidic residues" evidence="1">
    <location>
        <begin position="49"/>
        <end position="60"/>
    </location>
</feature>
<dbReference type="Pfam" id="PF23403">
    <property type="entry name" value="LTI65_LTI78_N"/>
    <property type="match status" value="1"/>
</dbReference>
<dbReference type="OrthoDB" id="1931597at2759"/>
<dbReference type="InterPro" id="IPR056605">
    <property type="entry name" value="LTI65_LTI78_N"/>
</dbReference>
<feature type="region of interest" description="Disordered" evidence="1">
    <location>
        <begin position="317"/>
        <end position="431"/>
    </location>
</feature>
<feature type="region of interest" description="Disordered" evidence="1">
    <location>
        <begin position="458"/>
        <end position="483"/>
    </location>
</feature>
<dbReference type="GO" id="GO:0009737">
    <property type="term" value="P:response to abscisic acid"/>
    <property type="evidence" value="ECO:0007669"/>
    <property type="project" value="InterPro"/>
</dbReference>
<name>A0A834H6E1_RHOSS</name>
<evidence type="ECO:0008006" key="7">
    <source>
        <dbReference type="Google" id="ProtNLM"/>
    </source>
</evidence>
<feature type="compositionally biased region" description="Basic and acidic residues" evidence="1">
    <location>
        <begin position="595"/>
        <end position="615"/>
    </location>
</feature>
<feature type="compositionally biased region" description="Basic and acidic residues" evidence="1">
    <location>
        <begin position="223"/>
        <end position="235"/>
    </location>
</feature>
<protein>
    <recommendedName>
        <fullName evidence="7">Low-temperature-induced 65 kDa protein</fullName>
    </recommendedName>
</protein>
<feature type="region of interest" description="Disordered" evidence="1">
    <location>
        <begin position="1"/>
        <end position="292"/>
    </location>
</feature>
<comment type="caution">
    <text evidence="5">The sequence shown here is derived from an EMBL/GenBank/DDBJ whole genome shotgun (WGS) entry which is preliminary data.</text>
</comment>
<feature type="compositionally biased region" description="Basic and acidic residues" evidence="1">
    <location>
        <begin position="366"/>
        <end position="387"/>
    </location>
</feature>
<dbReference type="InterPro" id="IPR037491">
    <property type="entry name" value="LTI78/LTI65"/>
</dbReference>
<dbReference type="PANTHER" id="PTHR33836">
    <property type="entry name" value="LOW-TEMPERATURE-INDUCED 65 KDA PROTEIN-RELATED"/>
    <property type="match status" value="1"/>
</dbReference>
<organism evidence="5 6">
    <name type="scientific">Rhododendron simsii</name>
    <name type="common">Sims's rhododendron</name>
    <dbReference type="NCBI Taxonomy" id="118357"/>
    <lineage>
        <taxon>Eukaryota</taxon>
        <taxon>Viridiplantae</taxon>
        <taxon>Streptophyta</taxon>
        <taxon>Embryophyta</taxon>
        <taxon>Tracheophyta</taxon>
        <taxon>Spermatophyta</taxon>
        <taxon>Magnoliopsida</taxon>
        <taxon>eudicotyledons</taxon>
        <taxon>Gunneridae</taxon>
        <taxon>Pentapetalae</taxon>
        <taxon>asterids</taxon>
        <taxon>Ericales</taxon>
        <taxon>Ericaceae</taxon>
        <taxon>Ericoideae</taxon>
        <taxon>Rhodoreae</taxon>
        <taxon>Rhododendron</taxon>
    </lineage>
</organism>
<evidence type="ECO:0000313" key="6">
    <source>
        <dbReference type="Proteomes" id="UP000626092"/>
    </source>
</evidence>
<evidence type="ECO:0000259" key="4">
    <source>
        <dbReference type="Pfam" id="PF23403"/>
    </source>
</evidence>
<feature type="domain" description="LTI65/LTI78 NYQTKV repeat" evidence="3">
    <location>
        <begin position="185"/>
        <end position="226"/>
    </location>
</feature>
<dbReference type="Pfam" id="PF23399">
    <property type="entry name" value="LTI65_PGEED"/>
    <property type="match status" value="1"/>
</dbReference>
<dbReference type="InterPro" id="IPR057058">
    <property type="entry name" value="LTI65_LTI78_NYQTKV"/>
</dbReference>
<dbReference type="InterPro" id="IPR012418">
    <property type="entry name" value="CAP160"/>
</dbReference>
<feature type="compositionally biased region" description="Polar residues" evidence="1">
    <location>
        <begin position="146"/>
        <end position="162"/>
    </location>
</feature>
<feature type="domain" description="LTI65/LTI78 N-terminal" evidence="4">
    <location>
        <begin position="7"/>
        <end position="75"/>
    </location>
</feature>
<dbReference type="Proteomes" id="UP000626092">
    <property type="component" value="Unassembled WGS sequence"/>
</dbReference>
<gene>
    <name evidence="5" type="ORF">RHSIM_Rhsim03G0180900</name>
</gene>
<dbReference type="AlphaFoldDB" id="A0A834H6E1"/>
<dbReference type="EMBL" id="WJXA01000003">
    <property type="protein sequence ID" value="KAF7148433.1"/>
    <property type="molecule type" value="Genomic_DNA"/>
</dbReference>